<dbReference type="FunFam" id="3.40.50.970:FF:000129">
    <property type="entry name" value="Transketolase"/>
    <property type="match status" value="1"/>
</dbReference>
<dbReference type="Gene3D" id="3.40.50.920">
    <property type="match status" value="1"/>
</dbReference>
<organism evidence="5">
    <name type="scientific">bioreactor metagenome</name>
    <dbReference type="NCBI Taxonomy" id="1076179"/>
    <lineage>
        <taxon>unclassified sequences</taxon>
        <taxon>metagenomes</taxon>
        <taxon>ecological metagenomes</taxon>
    </lineage>
</organism>
<dbReference type="PANTHER" id="PTHR43825:SF1">
    <property type="entry name" value="TRANSKETOLASE-LIKE PYRIMIDINE-BINDING DOMAIN-CONTAINING PROTEIN"/>
    <property type="match status" value="1"/>
</dbReference>
<dbReference type="Pfam" id="PF02780">
    <property type="entry name" value="Transketolase_C"/>
    <property type="match status" value="1"/>
</dbReference>
<dbReference type="GO" id="GO:0008661">
    <property type="term" value="F:1-deoxy-D-xylulose-5-phosphate synthase activity"/>
    <property type="evidence" value="ECO:0007669"/>
    <property type="project" value="UniProtKB-EC"/>
</dbReference>
<comment type="cofactor">
    <cofactor evidence="1">
        <name>thiamine diphosphate</name>
        <dbReference type="ChEBI" id="CHEBI:58937"/>
    </cofactor>
</comment>
<dbReference type="InterPro" id="IPR033248">
    <property type="entry name" value="Transketolase_C"/>
</dbReference>
<dbReference type="Pfam" id="PF02779">
    <property type="entry name" value="Transket_pyr"/>
    <property type="match status" value="1"/>
</dbReference>
<accession>A0A645DKZ9</accession>
<feature type="domain" description="Transketolase-like pyrimidine-binding" evidence="4">
    <location>
        <begin position="1"/>
        <end position="159"/>
    </location>
</feature>
<protein>
    <submittedName>
        <fullName evidence="5">1-deoxy-D-xylulose-5-phosphate synthase</fullName>
        <ecNumber evidence="5">2.2.1.7</ecNumber>
    </submittedName>
</protein>
<dbReference type="SUPFAM" id="SSF52518">
    <property type="entry name" value="Thiamin diphosphate-binding fold (THDP-binding)"/>
    <property type="match status" value="1"/>
</dbReference>
<evidence type="ECO:0000256" key="1">
    <source>
        <dbReference type="ARBA" id="ARBA00001964"/>
    </source>
</evidence>
<name>A0A645DKZ9_9ZZZZ</name>
<sequence>MMYLMGENQDIMELEADLAVCILGGGYREMGKKYPKQLINCGIEEANMIGVACGLSAVGKIPFCHSFSTFLSRRANDQIFISACYGGANIRVVGSDPGVMAAFNGGTHMPFEDIAAVRAFPELTIVEPTDKAMVKDLLKQLVSLKGVYYIRMARKEMPDIYAEDSTFTIGKGNIVREGSDVTIVSSGIMVAEAIKAAKALAKRGTSARVIDMFTIKPVDLQLLAESAEKTGAVVTAENHNVIGGLGSAVCEALAGTCPVPVERVGVYDRFGEVGPIDYLKKSFGLTAENIANACIKAVGRKNRL</sequence>
<dbReference type="SMART" id="SM00861">
    <property type="entry name" value="Transket_pyr"/>
    <property type="match status" value="1"/>
</dbReference>
<evidence type="ECO:0000259" key="4">
    <source>
        <dbReference type="SMART" id="SM00861"/>
    </source>
</evidence>
<keyword evidence="3" id="KW-0786">Thiamine pyrophosphate</keyword>
<dbReference type="SUPFAM" id="SSF52922">
    <property type="entry name" value="TK C-terminal domain-like"/>
    <property type="match status" value="1"/>
</dbReference>
<evidence type="ECO:0000256" key="3">
    <source>
        <dbReference type="ARBA" id="ARBA00023052"/>
    </source>
</evidence>
<dbReference type="CDD" id="cd07033">
    <property type="entry name" value="TPP_PYR_DXS_TK_like"/>
    <property type="match status" value="1"/>
</dbReference>
<dbReference type="Gene3D" id="3.40.50.970">
    <property type="match status" value="1"/>
</dbReference>
<dbReference type="PANTHER" id="PTHR43825">
    <property type="entry name" value="PYRUVATE DEHYDROGENASE E1 COMPONENT"/>
    <property type="match status" value="1"/>
</dbReference>
<dbReference type="InterPro" id="IPR029061">
    <property type="entry name" value="THDP-binding"/>
</dbReference>
<dbReference type="InterPro" id="IPR051157">
    <property type="entry name" value="PDH/Transketolase"/>
</dbReference>
<keyword evidence="5" id="KW-0808">Transferase</keyword>
<reference evidence="5" key="1">
    <citation type="submission" date="2019-08" db="EMBL/GenBank/DDBJ databases">
        <authorList>
            <person name="Kucharzyk K."/>
            <person name="Murdoch R.W."/>
            <person name="Higgins S."/>
            <person name="Loffler F."/>
        </authorList>
    </citation>
    <scope>NUCLEOTIDE SEQUENCE</scope>
</reference>
<comment type="similarity">
    <text evidence="2">Belongs to the transketolase family.</text>
</comment>
<evidence type="ECO:0000313" key="5">
    <source>
        <dbReference type="EMBL" id="MPM90124.1"/>
    </source>
</evidence>
<dbReference type="EMBL" id="VSSQ01037437">
    <property type="protein sequence ID" value="MPM90124.1"/>
    <property type="molecule type" value="Genomic_DNA"/>
</dbReference>
<dbReference type="InterPro" id="IPR009014">
    <property type="entry name" value="Transketo_C/PFOR_II"/>
</dbReference>
<dbReference type="AlphaFoldDB" id="A0A645DKZ9"/>
<dbReference type="InterPro" id="IPR005475">
    <property type="entry name" value="Transketolase-like_Pyr-bd"/>
</dbReference>
<comment type="caution">
    <text evidence="5">The sequence shown here is derived from an EMBL/GenBank/DDBJ whole genome shotgun (WGS) entry which is preliminary data.</text>
</comment>
<dbReference type="EC" id="2.2.1.7" evidence="5"/>
<proteinExistence type="inferred from homology"/>
<gene>
    <name evidence="5" type="primary">dxs_90</name>
    <name evidence="5" type="ORF">SDC9_137241</name>
</gene>
<evidence type="ECO:0000256" key="2">
    <source>
        <dbReference type="ARBA" id="ARBA00007131"/>
    </source>
</evidence>